<feature type="region of interest" description="Disordered" evidence="1">
    <location>
        <begin position="123"/>
        <end position="153"/>
    </location>
</feature>
<dbReference type="Pfam" id="PF15874">
    <property type="entry name" value="Il2rg"/>
    <property type="match status" value="1"/>
</dbReference>
<sequence>MSTQLFITVRYGENKEELFNPHCKSLLLLECIREKCRCGDEAILDLVDEAGNVSNISDKENLTEYASQYLEGRRKYVLIKVIRSTNVDTEPHKYESLLLNLEKHYPELAERLDRLSRPAEVIPKGKNWQGSKKRSSQVSKTKSPKRNSLARIL</sequence>
<dbReference type="PANTHER" id="PTHR33887:SF6">
    <property type="entry name" value="CIDE-N DOMAIN-CONTAINING PROTEIN"/>
    <property type="match status" value="1"/>
</dbReference>
<evidence type="ECO:0000256" key="1">
    <source>
        <dbReference type="SAM" id="MobiDB-lite"/>
    </source>
</evidence>
<dbReference type="RefSeq" id="XP_002120558.1">
    <property type="nucleotide sequence ID" value="XM_002120522.4"/>
</dbReference>
<evidence type="ECO:0000313" key="2">
    <source>
        <dbReference type="Ensembl" id="ENSCINP00000031027.1"/>
    </source>
</evidence>
<dbReference type="Proteomes" id="UP000008144">
    <property type="component" value="Unassembled WGS sequence"/>
</dbReference>
<dbReference type="Ensembl" id="ENSCINT00000034345.1">
    <property type="protein sequence ID" value="ENSCINP00000031027.1"/>
    <property type="gene ID" value="ENSCING00000020586.1"/>
</dbReference>
<protein>
    <submittedName>
        <fullName evidence="2">Uncharacterized protein</fullName>
    </submittedName>
</protein>
<dbReference type="AlphaFoldDB" id="H2XMZ4"/>
<dbReference type="OMA" id="WRKRMGT"/>
<dbReference type="GeneTree" id="ENSGT00910000145131"/>
<name>H2XMZ4_CIOIN</name>
<dbReference type="PANTHER" id="PTHR33887">
    <property type="entry name" value="PB1 DOMAIN-CONTAINING PROTEIN"/>
    <property type="match status" value="1"/>
</dbReference>
<dbReference type="InParanoid" id="H2XMZ4"/>
<accession>H2XMZ4</accession>
<reference evidence="2" key="3">
    <citation type="submission" date="2025-09" db="UniProtKB">
        <authorList>
            <consortium name="Ensembl"/>
        </authorList>
    </citation>
    <scope>IDENTIFICATION</scope>
</reference>
<dbReference type="InterPro" id="IPR039471">
    <property type="entry name" value="CXorf65-like"/>
</dbReference>
<keyword evidence="3" id="KW-1185">Reference proteome</keyword>
<dbReference type="GeneID" id="100182888"/>
<dbReference type="KEGG" id="cin:100182888"/>
<proteinExistence type="predicted"/>
<evidence type="ECO:0000313" key="3">
    <source>
        <dbReference type="Proteomes" id="UP000008144"/>
    </source>
</evidence>
<dbReference type="OrthoDB" id="2109241at2759"/>
<reference evidence="2" key="2">
    <citation type="submission" date="2025-08" db="UniProtKB">
        <authorList>
            <consortium name="Ensembl"/>
        </authorList>
    </citation>
    <scope>IDENTIFICATION</scope>
</reference>
<gene>
    <name evidence="2" type="primary">LOC100182888</name>
</gene>
<accession>A0A1W2W730</accession>
<dbReference type="HOGENOM" id="CLU_132837_0_0_1"/>
<organism evidence="2 3">
    <name type="scientific">Ciona intestinalis</name>
    <name type="common">Transparent sea squirt</name>
    <name type="synonym">Ascidia intestinalis</name>
    <dbReference type="NCBI Taxonomy" id="7719"/>
    <lineage>
        <taxon>Eukaryota</taxon>
        <taxon>Metazoa</taxon>
        <taxon>Chordata</taxon>
        <taxon>Tunicata</taxon>
        <taxon>Ascidiacea</taxon>
        <taxon>Phlebobranchia</taxon>
        <taxon>Cionidae</taxon>
        <taxon>Ciona</taxon>
    </lineage>
</organism>
<reference evidence="3" key="1">
    <citation type="journal article" date="2002" name="Science">
        <title>The draft genome of Ciona intestinalis: insights into chordate and vertebrate origins.</title>
        <authorList>
            <person name="Dehal P."/>
            <person name="Satou Y."/>
            <person name="Campbell R.K."/>
            <person name="Chapman J."/>
            <person name="Degnan B."/>
            <person name="De Tomaso A."/>
            <person name="Davidson B."/>
            <person name="Di Gregorio A."/>
            <person name="Gelpke M."/>
            <person name="Goodstein D.M."/>
            <person name="Harafuji N."/>
            <person name="Hastings K.E."/>
            <person name="Ho I."/>
            <person name="Hotta K."/>
            <person name="Huang W."/>
            <person name="Kawashima T."/>
            <person name="Lemaire P."/>
            <person name="Martinez D."/>
            <person name="Meinertzhagen I.A."/>
            <person name="Necula S."/>
            <person name="Nonaka M."/>
            <person name="Putnam N."/>
            <person name="Rash S."/>
            <person name="Saiga H."/>
            <person name="Satake M."/>
            <person name="Terry A."/>
            <person name="Yamada L."/>
            <person name="Wang H.G."/>
            <person name="Awazu S."/>
            <person name="Azumi K."/>
            <person name="Boore J."/>
            <person name="Branno M."/>
            <person name="Chin-Bow S."/>
            <person name="DeSantis R."/>
            <person name="Doyle S."/>
            <person name="Francino P."/>
            <person name="Keys D.N."/>
            <person name="Haga S."/>
            <person name="Hayashi H."/>
            <person name="Hino K."/>
            <person name="Imai K.S."/>
            <person name="Inaba K."/>
            <person name="Kano S."/>
            <person name="Kobayashi K."/>
            <person name="Kobayashi M."/>
            <person name="Lee B.I."/>
            <person name="Makabe K.W."/>
            <person name="Manohar C."/>
            <person name="Matassi G."/>
            <person name="Medina M."/>
            <person name="Mochizuki Y."/>
            <person name="Mount S."/>
            <person name="Morishita T."/>
            <person name="Miura S."/>
            <person name="Nakayama A."/>
            <person name="Nishizaka S."/>
            <person name="Nomoto H."/>
            <person name="Ohta F."/>
            <person name="Oishi K."/>
            <person name="Rigoutsos I."/>
            <person name="Sano M."/>
            <person name="Sasaki A."/>
            <person name="Sasakura Y."/>
            <person name="Shoguchi E."/>
            <person name="Shin-i T."/>
            <person name="Spagnuolo A."/>
            <person name="Stainier D."/>
            <person name="Suzuki M.M."/>
            <person name="Tassy O."/>
            <person name="Takatori N."/>
            <person name="Tokuoka M."/>
            <person name="Yagi K."/>
            <person name="Yoshizaki F."/>
            <person name="Wada S."/>
            <person name="Zhang C."/>
            <person name="Hyatt P.D."/>
            <person name="Larimer F."/>
            <person name="Detter C."/>
            <person name="Doggett N."/>
            <person name="Glavina T."/>
            <person name="Hawkins T."/>
            <person name="Richardson P."/>
            <person name="Lucas S."/>
            <person name="Kohara Y."/>
            <person name="Levine M."/>
            <person name="Satoh N."/>
            <person name="Rokhsar D.S."/>
        </authorList>
    </citation>
    <scope>NUCLEOTIDE SEQUENCE [LARGE SCALE GENOMIC DNA]</scope>
</reference>